<dbReference type="InterPro" id="IPR023031">
    <property type="entry name" value="OPRT"/>
</dbReference>
<dbReference type="NCBIfam" id="TIGR00336">
    <property type="entry name" value="pyrE"/>
    <property type="match status" value="1"/>
</dbReference>
<evidence type="ECO:0000256" key="4">
    <source>
        <dbReference type="ARBA" id="ARBA00009769"/>
    </source>
</evidence>
<dbReference type="GO" id="GO:0006207">
    <property type="term" value="P:'de novo' pyrimidine nucleobase biosynthetic process"/>
    <property type="evidence" value="ECO:0007669"/>
    <property type="project" value="InterPro"/>
</dbReference>
<dbReference type="SMART" id="SM00934">
    <property type="entry name" value="OMPdecase"/>
    <property type="match status" value="1"/>
</dbReference>
<feature type="active site" description="For OMPdecase activity" evidence="14">
    <location>
        <position position="306"/>
    </location>
</feature>
<evidence type="ECO:0000256" key="7">
    <source>
        <dbReference type="ARBA" id="ARBA00015047"/>
    </source>
</evidence>
<evidence type="ECO:0000256" key="13">
    <source>
        <dbReference type="ARBA" id="ARBA00023268"/>
    </source>
</evidence>
<evidence type="ECO:0000256" key="12">
    <source>
        <dbReference type="ARBA" id="ARBA00023239"/>
    </source>
</evidence>
<dbReference type="NCBIfam" id="TIGR01740">
    <property type="entry name" value="pyrF"/>
    <property type="match status" value="1"/>
</dbReference>
<comment type="pathway">
    <text evidence="2">Pyrimidine metabolism; UMP biosynthesis via de novo pathway; UMP from orotate: step 1/2.</text>
</comment>
<dbReference type="GO" id="GO:0044205">
    <property type="term" value="P:'de novo' UMP biosynthetic process"/>
    <property type="evidence" value="ECO:0007669"/>
    <property type="project" value="InterPro"/>
</dbReference>
<dbReference type="CDD" id="cd04725">
    <property type="entry name" value="OMP_decarboxylase_like"/>
    <property type="match status" value="1"/>
</dbReference>
<reference evidence="17 18" key="1">
    <citation type="submission" date="2022-07" db="EMBL/GenBank/DDBJ databases">
        <title>Genome-wide signatures of adaptation to extreme environments.</title>
        <authorList>
            <person name="Cho C.H."/>
            <person name="Yoon H.S."/>
        </authorList>
    </citation>
    <scope>NUCLEOTIDE SEQUENCE [LARGE SCALE GENOMIC DNA]</scope>
    <source>
        <strain evidence="17 18">108.79 E11</strain>
    </source>
</reference>
<keyword evidence="10" id="KW-0210">Decarboxylase</keyword>
<dbReference type="EC" id="2.4.2.10" evidence="5"/>
<dbReference type="GO" id="GO:0004588">
    <property type="term" value="F:orotate phosphoribosyltransferase activity"/>
    <property type="evidence" value="ECO:0007669"/>
    <property type="project" value="UniProtKB-EC"/>
</dbReference>
<feature type="active site" description="For OMPdecase activity" evidence="14">
    <location>
        <position position="303"/>
    </location>
</feature>
<dbReference type="InterPro" id="IPR004467">
    <property type="entry name" value="Or_phspho_trans_dom"/>
</dbReference>
<feature type="binding site" evidence="15">
    <location>
        <position position="248"/>
    </location>
    <ligand>
        <name>substrate</name>
    </ligand>
</feature>
<evidence type="ECO:0000256" key="6">
    <source>
        <dbReference type="ARBA" id="ARBA00012321"/>
    </source>
</evidence>
<feature type="active site" description="For OMPdecase activity" evidence="14">
    <location>
        <position position="301"/>
    </location>
</feature>
<feature type="binding site" evidence="15">
    <location>
        <position position="436"/>
    </location>
    <ligand>
        <name>substrate</name>
    </ligand>
</feature>
<dbReference type="FunFam" id="3.20.20.70:FF:000114">
    <property type="entry name" value="Decarboxylase,orotidine phosphate"/>
    <property type="match status" value="1"/>
</dbReference>
<dbReference type="InterPro" id="IPR029057">
    <property type="entry name" value="PRTase-like"/>
</dbReference>
<dbReference type="InterPro" id="IPR014732">
    <property type="entry name" value="OMPdecase"/>
</dbReference>
<dbReference type="InterPro" id="IPR018089">
    <property type="entry name" value="OMPdecase_AS"/>
</dbReference>
<proteinExistence type="inferred from homology"/>
<keyword evidence="9" id="KW-0808">Transferase</keyword>
<dbReference type="Gene3D" id="3.40.50.2020">
    <property type="match status" value="1"/>
</dbReference>
<evidence type="ECO:0000256" key="5">
    <source>
        <dbReference type="ARBA" id="ARBA00011971"/>
    </source>
</evidence>
<dbReference type="GO" id="GO:0004590">
    <property type="term" value="F:orotidine-5'-phosphate decarboxylase activity"/>
    <property type="evidence" value="ECO:0007669"/>
    <property type="project" value="UniProtKB-EC"/>
</dbReference>
<keyword evidence="12" id="KW-0456">Lyase</keyword>
<evidence type="ECO:0000259" key="16">
    <source>
        <dbReference type="SMART" id="SM00934"/>
    </source>
</evidence>
<feature type="binding site" evidence="15">
    <location>
        <position position="270"/>
    </location>
    <ligand>
        <name>substrate</name>
    </ligand>
</feature>
<evidence type="ECO:0000256" key="9">
    <source>
        <dbReference type="ARBA" id="ARBA00022679"/>
    </source>
</evidence>
<dbReference type="FunFam" id="3.40.50.2020:FF:000025">
    <property type="entry name" value="Uridine monophosphate synthetase"/>
    <property type="match status" value="1"/>
</dbReference>
<dbReference type="InterPro" id="IPR000836">
    <property type="entry name" value="PRTase_dom"/>
</dbReference>
<dbReference type="InterPro" id="IPR011060">
    <property type="entry name" value="RibuloseP-bd_barrel"/>
</dbReference>
<dbReference type="PANTHER" id="PTHR19278">
    <property type="entry name" value="OROTATE PHOSPHORIBOSYLTRANSFERASE"/>
    <property type="match status" value="1"/>
</dbReference>
<organism evidence="17 18">
    <name type="scientific">Galdieria yellowstonensis</name>
    <dbReference type="NCBI Taxonomy" id="3028027"/>
    <lineage>
        <taxon>Eukaryota</taxon>
        <taxon>Rhodophyta</taxon>
        <taxon>Bangiophyceae</taxon>
        <taxon>Galdieriales</taxon>
        <taxon>Galdieriaceae</taxon>
        <taxon>Galdieria</taxon>
    </lineage>
</organism>
<evidence type="ECO:0000313" key="18">
    <source>
        <dbReference type="Proteomes" id="UP001300502"/>
    </source>
</evidence>
<evidence type="ECO:0000256" key="8">
    <source>
        <dbReference type="ARBA" id="ARBA00022676"/>
    </source>
</evidence>
<keyword evidence="11" id="KW-0665">Pyrimidine biosynthesis</keyword>
<dbReference type="PANTHER" id="PTHR19278:SF9">
    <property type="entry name" value="URIDINE 5'-MONOPHOSPHATE SYNTHASE"/>
    <property type="match status" value="1"/>
</dbReference>
<comment type="pathway">
    <text evidence="1">Pyrimidine metabolism; UMP biosynthesis via de novo pathway; UMP from orotate: step 2/2.</text>
</comment>
<name>A0AAV9IHP5_9RHOD</name>
<dbReference type="SUPFAM" id="SSF53271">
    <property type="entry name" value="PRTase-like"/>
    <property type="match status" value="1"/>
</dbReference>
<evidence type="ECO:0000256" key="10">
    <source>
        <dbReference type="ARBA" id="ARBA00022793"/>
    </source>
</evidence>
<dbReference type="EC" id="4.1.1.23" evidence="6"/>
<comment type="caution">
    <text evidence="17">The sequence shown here is derived from an EMBL/GenBank/DDBJ whole genome shotgun (WGS) entry which is preliminary data.</text>
</comment>
<dbReference type="CDD" id="cd06223">
    <property type="entry name" value="PRTases_typeI"/>
    <property type="match status" value="1"/>
</dbReference>
<keyword evidence="8" id="KW-0328">Glycosyltransferase</keyword>
<dbReference type="InterPro" id="IPR001754">
    <property type="entry name" value="OMPdeCOase_dom"/>
</dbReference>
<comment type="similarity">
    <text evidence="4">In the C-terminal section; belongs to the OMP decarboxylase family.</text>
</comment>
<feature type="binding site" evidence="15">
    <location>
        <position position="359"/>
    </location>
    <ligand>
        <name>substrate</name>
    </ligand>
</feature>
<dbReference type="EMBL" id="JANCYU010000044">
    <property type="protein sequence ID" value="KAK4526823.1"/>
    <property type="molecule type" value="Genomic_DNA"/>
</dbReference>
<keyword evidence="18" id="KW-1185">Reference proteome</keyword>
<dbReference type="Pfam" id="PF00215">
    <property type="entry name" value="OMPdecase"/>
    <property type="match status" value="1"/>
</dbReference>
<evidence type="ECO:0000256" key="11">
    <source>
        <dbReference type="ARBA" id="ARBA00022975"/>
    </source>
</evidence>
<dbReference type="SUPFAM" id="SSF51366">
    <property type="entry name" value="Ribulose-phoshate binding barrel"/>
    <property type="match status" value="1"/>
</dbReference>
<evidence type="ECO:0000256" key="1">
    <source>
        <dbReference type="ARBA" id="ARBA00004861"/>
    </source>
</evidence>
<dbReference type="HAMAP" id="MF_01208">
    <property type="entry name" value="PyrE"/>
    <property type="match status" value="1"/>
</dbReference>
<feature type="binding site" evidence="15">
    <location>
        <position position="437"/>
    </location>
    <ligand>
        <name>substrate</name>
    </ligand>
</feature>
<feature type="binding site" evidence="15">
    <location>
        <position position="416"/>
    </location>
    <ligand>
        <name>substrate</name>
    </ligand>
</feature>
<accession>A0AAV9IHP5</accession>
<keyword evidence="13" id="KW-0511">Multifunctional enzyme</keyword>
<evidence type="ECO:0000256" key="14">
    <source>
        <dbReference type="PIRSR" id="PIRSR614732-1"/>
    </source>
</evidence>
<protein>
    <recommendedName>
        <fullName evidence="7">Uridine 5'-monophosphate synthase</fullName>
        <ecNumber evidence="5">2.4.2.10</ecNumber>
        <ecNumber evidence="6">4.1.1.23</ecNumber>
    </recommendedName>
</protein>
<evidence type="ECO:0000256" key="2">
    <source>
        <dbReference type="ARBA" id="ARBA00004889"/>
    </source>
</evidence>
<evidence type="ECO:0000256" key="3">
    <source>
        <dbReference type="ARBA" id="ARBA00006221"/>
    </source>
</evidence>
<dbReference type="Gene3D" id="3.20.20.70">
    <property type="entry name" value="Aldolase class I"/>
    <property type="match status" value="1"/>
</dbReference>
<dbReference type="PROSITE" id="PS00156">
    <property type="entry name" value="OMPDECASE"/>
    <property type="match status" value="1"/>
</dbReference>
<evidence type="ECO:0000313" key="17">
    <source>
        <dbReference type="EMBL" id="KAK4526823.1"/>
    </source>
</evidence>
<comment type="similarity">
    <text evidence="3">In the N-terminal section; belongs to the purine/pyrimidine phosphoribosyltransferase family.</text>
</comment>
<dbReference type="InterPro" id="IPR013785">
    <property type="entry name" value="Aldolase_TIM"/>
</dbReference>
<dbReference type="AlphaFoldDB" id="A0AAV9IHP5"/>
<dbReference type="Proteomes" id="UP001300502">
    <property type="component" value="Unassembled WGS sequence"/>
</dbReference>
<evidence type="ECO:0000256" key="15">
    <source>
        <dbReference type="PIRSR" id="PIRSR614732-2"/>
    </source>
</evidence>
<gene>
    <name evidence="17" type="ORF">GAYE_SCF28MG4741</name>
</gene>
<feature type="domain" description="Orotidine 5'-phosphate decarboxylase" evidence="16">
    <location>
        <begin position="242"/>
        <end position="452"/>
    </location>
</feature>
<sequence length="466" mass="51690">MHPLRTLVIELYDKQVIQVGSFKLKSGITSPIYIDLRVTISYPSLLRQVVACLQDICRSLSYDILCGVPYTALPFATLLSVENSVPMVMRRKEVKDYGTKKAIEGVFQPNQTCLIIEDLITSGSSVLETLEPLVKEGLVVKDVVVLLDREQGGKDNLRKHNIQLHSVLKMTDILEILKDSGRLSADKVAELFEYFHSTQVSSNSSIPSGMASHNLSFEQRLSMIRNKVGRRLLEIVLKKQSNLAVAADVTTSQELLSIASQVGPHICVLKTHVDIIEDWNETVCEQLVHLAKSHQFLIFEDRKFADIGNTVELQFTGGIFHISQWADIVNAHIIAGPGTIQALRKASEHCGILLLAQMSSKGNLAVEEYTQKAIQFAKQYEDAVFGFISMGCIGEPNFIYFTPGVKLEKGGDSLGQQYTDPKTVIGIQKSDIAIVGRGIIHASDRKEAALTYQKACWDAYVQRIGK</sequence>